<dbReference type="GO" id="GO:0000160">
    <property type="term" value="P:phosphorelay signal transduction system"/>
    <property type="evidence" value="ECO:0007669"/>
    <property type="project" value="UniProtKB-KW"/>
</dbReference>
<feature type="domain" description="HTH araC/xylS-type" evidence="9">
    <location>
        <begin position="441"/>
        <end position="539"/>
    </location>
</feature>
<reference evidence="12 13" key="1">
    <citation type="submission" date="2019-12" db="EMBL/GenBank/DDBJ databases">
        <title>Paenibacillus sp. nov. sp. isolated from soil.</title>
        <authorList>
            <person name="Kim J."/>
            <person name="Jeong S.E."/>
            <person name="Jung H.S."/>
            <person name="Jeon C.O."/>
        </authorList>
    </citation>
    <scope>NUCLEOTIDE SEQUENCE [LARGE SCALE GENOMIC DNA]</scope>
    <source>
        <strain evidence="12 13">5J-6</strain>
    </source>
</reference>
<dbReference type="RefSeq" id="WP_161409708.1">
    <property type="nucleotide sequence ID" value="NZ_WTUZ01000022.1"/>
</dbReference>
<dbReference type="PROSITE" id="PS50887">
    <property type="entry name" value="GGDEF"/>
    <property type="match status" value="1"/>
</dbReference>
<evidence type="ECO:0000256" key="5">
    <source>
        <dbReference type="ARBA" id="ARBA00023015"/>
    </source>
</evidence>
<dbReference type="Proteomes" id="UP000481087">
    <property type="component" value="Unassembled WGS sequence"/>
</dbReference>
<keyword evidence="4" id="KW-0902">Two-component regulatory system</keyword>
<keyword evidence="13" id="KW-1185">Reference proteome</keyword>
<dbReference type="SMART" id="SM00448">
    <property type="entry name" value="REC"/>
    <property type="match status" value="1"/>
</dbReference>
<dbReference type="SMART" id="SM00342">
    <property type="entry name" value="HTH_ARAC"/>
    <property type="match status" value="1"/>
</dbReference>
<comment type="caution">
    <text evidence="12">The sequence shown here is derived from an EMBL/GenBank/DDBJ whole genome shotgun (WGS) entry which is preliminary data.</text>
</comment>
<dbReference type="PROSITE" id="PS50110">
    <property type="entry name" value="RESPONSE_REGULATORY"/>
    <property type="match status" value="1"/>
</dbReference>
<protein>
    <submittedName>
        <fullName evidence="12">Response regulator</fullName>
    </submittedName>
</protein>
<dbReference type="Gene3D" id="3.40.50.2300">
    <property type="match status" value="1"/>
</dbReference>
<dbReference type="Pfam" id="PF12833">
    <property type="entry name" value="HTH_18"/>
    <property type="match status" value="1"/>
</dbReference>
<keyword evidence="6" id="KW-0238">DNA-binding</keyword>
<dbReference type="InterPro" id="IPR018060">
    <property type="entry name" value="HTH_AraC"/>
</dbReference>
<dbReference type="InterPro" id="IPR011006">
    <property type="entry name" value="CheY-like_superfamily"/>
</dbReference>
<sequence>MLKVLIVDDHAVSRTDLKTMLDWENCGFYISGEAYNGIHAIQLMEEDVPDIVITDINMPGMNGLGLIKQLESEYPQVRIVVLSAYDDFDYVRQSMKRGAMDYVLKHKLNASVLLDILKAAESSILAYRNERDKQNEMYHELMISKDRSRQELISKLLEGSLSGREEILNEINALDITMDSENLIVTAVEIDDFWLIEERFSIKEVDVFIQTFLDISKEILIDWEKSVVIHTSRGKFAMIFSLGHNHSRMYIHNQLYTFLNRIRSEIKKYLNITASFGVSKVCNEIKLLHQAYSEAVSILKDKFHKGKNGIFIDSTTSKHEEGFFCLDIKDEKAIYAALKNQDFETVKILIDAVFNKISSMRLSSKSTQIICAELINIVNKTSKDAGIEMSMLYTAGDIPYNLMQKYEVLLDIKAWILNLYLKLIEILNRMKYRDSLSSITHKAMEYIQNNYKYDVSLQDVAEFAGVSSSYISRVFKEECQMGITEYLNHVRVEHAKQYMEYGELKLKEIVNHVGFNNYNYFFKVFKEMTGMTPLEYEQTCRK</sequence>
<evidence type="ECO:0000256" key="6">
    <source>
        <dbReference type="ARBA" id="ARBA00023125"/>
    </source>
</evidence>
<name>A0A6L8V515_9BACL</name>
<feature type="domain" description="Response regulatory" evidence="10">
    <location>
        <begin position="3"/>
        <end position="120"/>
    </location>
</feature>
<dbReference type="GO" id="GO:0003700">
    <property type="term" value="F:DNA-binding transcription factor activity"/>
    <property type="evidence" value="ECO:0007669"/>
    <property type="project" value="InterPro"/>
</dbReference>
<keyword evidence="2" id="KW-0963">Cytoplasm</keyword>
<evidence type="ECO:0000256" key="2">
    <source>
        <dbReference type="ARBA" id="ARBA00022490"/>
    </source>
</evidence>
<evidence type="ECO:0000256" key="8">
    <source>
        <dbReference type="PROSITE-ProRule" id="PRU00169"/>
    </source>
</evidence>
<dbReference type="InterPro" id="IPR000160">
    <property type="entry name" value="GGDEF_dom"/>
</dbReference>
<keyword evidence="3 8" id="KW-0597">Phosphoprotein</keyword>
<evidence type="ECO:0000259" key="10">
    <source>
        <dbReference type="PROSITE" id="PS50110"/>
    </source>
</evidence>
<comment type="subcellular location">
    <subcellularLocation>
        <location evidence="1">Cytoplasm</location>
    </subcellularLocation>
</comment>
<dbReference type="EMBL" id="WTUZ01000022">
    <property type="protein sequence ID" value="MZQ85468.1"/>
    <property type="molecule type" value="Genomic_DNA"/>
</dbReference>
<organism evidence="12 13">
    <name type="scientific">Paenibacillus silvestris</name>
    <dbReference type="NCBI Taxonomy" id="2606219"/>
    <lineage>
        <taxon>Bacteria</taxon>
        <taxon>Bacillati</taxon>
        <taxon>Bacillota</taxon>
        <taxon>Bacilli</taxon>
        <taxon>Bacillales</taxon>
        <taxon>Paenibacillaceae</taxon>
        <taxon>Paenibacillus</taxon>
    </lineage>
</organism>
<dbReference type="GO" id="GO:0005737">
    <property type="term" value="C:cytoplasm"/>
    <property type="evidence" value="ECO:0007669"/>
    <property type="project" value="UniProtKB-SubCell"/>
</dbReference>
<keyword evidence="5" id="KW-0805">Transcription regulation</keyword>
<dbReference type="InterPro" id="IPR001789">
    <property type="entry name" value="Sig_transdc_resp-reg_receiver"/>
</dbReference>
<evidence type="ECO:0000256" key="7">
    <source>
        <dbReference type="ARBA" id="ARBA00023163"/>
    </source>
</evidence>
<dbReference type="PANTHER" id="PTHR42713">
    <property type="entry name" value="HISTIDINE KINASE-RELATED"/>
    <property type="match status" value="1"/>
</dbReference>
<dbReference type="InterPro" id="IPR051552">
    <property type="entry name" value="HptR"/>
</dbReference>
<evidence type="ECO:0000313" key="13">
    <source>
        <dbReference type="Proteomes" id="UP000481087"/>
    </source>
</evidence>
<dbReference type="SUPFAM" id="SSF46689">
    <property type="entry name" value="Homeodomain-like"/>
    <property type="match status" value="2"/>
</dbReference>
<dbReference type="PROSITE" id="PS01124">
    <property type="entry name" value="HTH_ARAC_FAMILY_2"/>
    <property type="match status" value="1"/>
</dbReference>
<feature type="modified residue" description="4-aspartylphosphate" evidence="8">
    <location>
        <position position="55"/>
    </location>
</feature>
<dbReference type="Gene3D" id="1.10.10.60">
    <property type="entry name" value="Homeodomain-like"/>
    <property type="match status" value="2"/>
</dbReference>
<proteinExistence type="predicted"/>
<keyword evidence="7" id="KW-0804">Transcription</keyword>
<gene>
    <name evidence="12" type="ORF">GQF01_25450</name>
</gene>
<dbReference type="AlphaFoldDB" id="A0A6L8V515"/>
<feature type="domain" description="GGDEF" evidence="11">
    <location>
        <begin position="181"/>
        <end position="315"/>
    </location>
</feature>
<evidence type="ECO:0000259" key="11">
    <source>
        <dbReference type="PROSITE" id="PS50887"/>
    </source>
</evidence>
<evidence type="ECO:0000256" key="3">
    <source>
        <dbReference type="ARBA" id="ARBA00022553"/>
    </source>
</evidence>
<dbReference type="PANTHER" id="PTHR42713:SF3">
    <property type="entry name" value="TRANSCRIPTIONAL REGULATORY PROTEIN HPTR"/>
    <property type="match status" value="1"/>
</dbReference>
<evidence type="ECO:0000313" key="12">
    <source>
        <dbReference type="EMBL" id="MZQ85468.1"/>
    </source>
</evidence>
<dbReference type="InterPro" id="IPR009057">
    <property type="entry name" value="Homeodomain-like_sf"/>
</dbReference>
<dbReference type="CDD" id="cd17536">
    <property type="entry name" value="REC_YesN-like"/>
    <property type="match status" value="1"/>
</dbReference>
<evidence type="ECO:0000256" key="1">
    <source>
        <dbReference type="ARBA" id="ARBA00004496"/>
    </source>
</evidence>
<accession>A0A6L8V515</accession>
<evidence type="ECO:0000256" key="4">
    <source>
        <dbReference type="ARBA" id="ARBA00023012"/>
    </source>
</evidence>
<dbReference type="GO" id="GO:0043565">
    <property type="term" value="F:sequence-specific DNA binding"/>
    <property type="evidence" value="ECO:0007669"/>
    <property type="project" value="InterPro"/>
</dbReference>
<dbReference type="Pfam" id="PF00072">
    <property type="entry name" value="Response_reg"/>
    <property type="match status" value="1"/>
</dbReference>
<dbReference type="SUPFAM" id="SSF52172">
    <property type="entry name" value="CheY-like"/>
    <property type="match status" value="1"/>
</dbReference>
<evidence type="ECO:0000259" key="9">
    <source>
        <dbReference type="PROSITE" id="PS01124"/>
    </source>
</evidence>